<keyword evidence="2" id="KW-1185">Reference proteome</keyword>
<reference evidence="1" key="1">
    <citation type="submission" date="2018-02" db="EMBL/GenBank/DDBJ databases">
        <title>The genomes of Aspergillus section Nigri reveals drivers in fungal speciation.</title>
        <authorList>
            <consortium name="DOE Joint Genome Institute"/>
            <person name="Vesth T.C."/>
            <person name="Nybo J."/>
            <person name="Theobald S."/>
            <person name="Brandl J."/>
            <person name="Frisvad J.C."/>
            <person name="Nielsen K.F."/>
            <person name="Lyhne E.K."/>
            <person name="Kogle M.E."/>
            <person name="Kuo A."/>
            <person name="Riley R."/>
            <person name="Clum A."/>
            <person name="Nolan M."/>
            <person name="Lipzen A."/>
            <person name="Salamov A."/>
            <person name="Henrissat B."/>
            <person name="Wiebenga A."/>
            <person name="De vries R.P."/>
            <person name="Grigoriev I.V."/>
            <person name="Mortensen U.H."/>
            <person name="Andersen M.R."/>
            <person name="Baker S.E."/>
        </authorList>
    </citation>
    <scope>NUCLEOTIDE SEQUENCE</scope>
    <source>
        <strain evidence="1">CBS 121060</strain>
    </source>
</reference>
<organism evidence="1 2">
    <name type="scientific">Aspergillus aculeatinus CBS 121060</name>
    <dbReference type="NCBI Taxonomy" id="1448322"/>
    <lineage>
        <taxon>Eukaryota</taxon>
        <taxon>Fungi</taxon>
        <taxon>Dikarya</taxon>
        <taxon>Ascomycota</taxon>
        <taxon>Pezizomycotina</taxon>
        <taxon>Eurotiomycetes</taxon>
        <taxon>Eurotiomycetidae</taxon>
        <taxon>Eurotiales</taxon>
        <taxon>Aspergillaceae</taxon>
        <taxon>Aspergillus</taxon>
        <taxon>Aspergillus subgen. Circumdati</taxon>
    </lineage>
</organism>
<sequence length="128" mass="14261">MRDRSSIQRRPPPVSPTDPTCRTCKDCRQRKVKCNGHHPRCAACQRKNIECVYPRDERRTPHRAKKANVRALEKQVEVLQERLGSVADSSAAARSLQHSLHLHYHTSESLSSRAGLYSGCGSTLATGG</sequence>
<evidence type="ECO:0000313" key="2">
    <source>
        <dbReference type="Proteomes" id="UP000249661"/>
    </source>
</evidence>
<dbReference type="Proteomes" id="UP000249661">
    <property type="component" value="Unassembled WGS sequence"/>
</dbReference>
<accession>A0ACD1GXN4</accession>
<name>A0ACD1GXN4_9EURO</name>
<evidence type="ECO:0000313" key="1">
    <source>
        <dbReference type="EMBL" id="RAH65897.1"/>
    </source>
</evidence>
<protein>
    <submittedName>
        <fullName evidence="1">Uncharacterized protein</fullName>
    </submittedName>
</protein>
<gene>
    <name evidence="1" type="ORF">BO66DRAFT_193280</name>
</gene>
<dbReference type="EMBL" id="KZ824988">
    <property type="protein sequence ID" value="RAH65897.1"/>
    <property type="molecule type" value="Genomic_DNA"/>
</dbReference>
<proteinExistence type="predicted"/>